<sequence length="320" mass="36758">MIYVSESADDDCWNLVQHHTPQNNIMLCVTPSGLTSGDRGLSPASIPLYIPQLATYNLDYTFSAEATKESQIYWKRTFSSQLSSFSFHLKPKEEEIINNQIFESNIRVLRAGAEVSTQGCSVFDRGRQMSDIRNDKKKKETGKFSTNTRRMKVAKKVSKGERKEKWDCEGGWLTGCGSRLGRQKNEGEPIVFISLKMNNQYKELKVVGQMMKNKTHDFKTPKKELPHWWMALRKEKKEREERVEISTLPHFNTCLHTTGIYDLLSLTIPPILFLKKLGRITDSFLSINFSLIFNWFCLVHHGILLPHLLDLLDSGKLLLG</sequence>
<dbReference type="AlphaFoldDB" id="A0A0L6V495"/>
<evidence type="ECO:0000313" key="2">
    <source>
        <dbReference type="Proteomes" id="UP000037035"/>
    </source>
</evidence>
<reference evidence="1 2" key="1">
    <citation type="submission" date="2015-08" db="EMBL/GenBank/DDBJ databases">
        <title>Next Generation Sequencing and Analysis of the Genome of Puccinia sorghi L Schw, the Causal Agent of Maize Common Rust.</title>
        <authorList>
            <person name="Rochi L."/>
            <person name="Burguener G."/>
            <person name="Darino M."/>
            <person name="Turjanski A."/>
            <person name="Kreff E."/>
            <person name="Dieguez M.J."/>
            <person name="Sacco F."/>
        </authorList>
    </citation>
    <scope>NUCLEOTIDE SEQUENCE [LARGE SCALE GENOMIC DNA]</scope>
    <source>
        <strain evidence="1 2">RO10H11247</strain>
    </source>
</reference>
<accession>A0A0L6V495</accession>
<dbReference type="VEuPathDB" id="FungiDB:VP01_2637g1"/>
<evidence type="ECO:0000313" key="1">
    <source>
        <dbReference type="EMBL" id="KNZ55601.1"/>
    </source>
</evidence>
<protein>
    <submittedName>
        <fullName evidence="1">Uncharacterized protein</fullName>
    </submittedName>
</protein>
<organism evidence="1 2">
    <name type="scientific">Puccinia sorghi</name>
    <dbReference type="NCBI Taxonomy" id="27349"/>
    <lineage>
        <taxon>Eukaryota</taxon>
        <taxon>Fungi</taxon>
        <taxon>Dikarya</taxon>
        <taxon>Basidiomycota</taxon>
        <taxon>Pucciniomycotina</taxon>
        <taxon>Pucciniomycetes</taxon>
        <taxon>Pucciniales</taxon>
        <taxon>Pucciniaceae</taxon>
        <taxon>Puccinia</taxon>
    </lineage>
</organism>
<proteinExistence type="predicted"/>
<comment type="caution">
    <text evidence="1">The sequence shown here is derived from an EMBL/GenBank/DDBJ whole genome shotgun (WGS) entry which is preliminary data.</text>
</comment>
<keyword evidence="2" id="KW-1185">Reference proteome</keyword>
<name>A0A0L6V495_9BASI</name>
<dbReference type="Proteomes" id="UP000037035">
    <property type="component" value="Unassembled WGS sequence"/>
</dbReference>
<gene>
    <name evidence="1" type="ORF">VP01_2637g1</name>
</gene>
<dbReference type="EMBL" id="LAVV01007543">
    <property type="protein sequence ID" value="KNZ55601.1"/>
    <property type="molecule type" value="Genomic_DNA"/>
</dbReference>